<evidence type="ECO:0000256" key="8">
    <source>
        <dbReference type="ARBA" id="ARBA00050061"/>
    </source>
</evidence>
<keyword evidence="2 10" id="KW-0031">Aminopeptidase</keyword>
<keyword evidence="11" id="KW-1185">Reference proteome</keyword>
<comment type="function">
    <text evidence="6">Presumably involved in the processing and regular turnover of intracellular proteins. Catalyzes the removal of unsubstituted N-terminal amino acids from various peptides.</text>
</comment>
<comment type="similarity">
    <text evidence="1">Belongs to the peptidase M17 family.</text>
</comment>
<dbReference type="GO" id="GO:0006508">
    <property type="term" value="P:proteolysis"/>
    <property type="evidence" value="ECO:0007669"/>
    <property type="project" value="UniProtKB-KW"/>
</dbReference>
<dbReference type="InterPro" id="IPR011356">
    <property type="entry name" value="Leucine_aapep/pepB"/>
</dbReference>
<dbReference type="InterPro" id="IPR000819">
    <property type="entry name" value="Peptidase_M17_C"/>
</dbReference>
<evidence type="ECO:0000256" key="1">
    <source>
        <dbReference type="ARBA" id="ARBA00009528"/>
    </source>
</evidence>
<protein>
    <recommendedName>
        <fullName evidence="7">Probable cytosol aminopeptidase</fullName>
    </recommendedName>
    <alternativeName>
        <fullName evidence="8">Leucine aminopeptidase</fullName>
    </alternativeName>
    <alternativeName>
        <fullName evidence="5">Leucyl aminopeptidase</fullName>
    </alternativeName>
</protein>
<organism evidence="10 11">
    <name type="scientific">Salana multivorans</name>
    <dbReference type="NCBI Taxonomy" id="120377"/>
    <lineage>
        <taxon>Bacteria</taxon>
        <taxon>Bacillati</taxon>
        <taxon>Actinomycetota</taxon>
        <taxon>Actinomycetes</taxon>
        <taxon>Micrococcales</taxon>
        <taxon>Beutenbergiaceae</taxon>
        <taxon>Salana</taxon>
    </lineage>
</organism>
<evidence type="ECO:0000256" key="7">
    <source>
        <dbReference type="ARBA" id="ARBA00050021"/>
    </source>
</evidence>
<dbReference type="RefSeq" id="WP_123739536.1">
    <property type="nucleotide sequence ID" value="NZ_RKHQ01000001.1"/>
</dbReference>
<dbReference type="SUPFAM" id="SSF53187">
    <property type="entry name" value="Zn-dependent exopeptidases"/>
    <property type="match status" value="1"/>
</dbReference>
<dbReference type="AlphaFoldDB" id="A0A3N2DCH6"/>
<dbReference type="GO" id="GO:0005737">
    <property type="term" value="C:cytoplasm"/>
    <property type="evidence" value="ECO:0007669"/>
    <property type="project" value="InterPro"/>
</dbReference>
<dbReference type="PRINTS" id="PR00481">
    <property type="entry name" value="LAMNOPPTDASE"/>
</dbReference>
<dbReference type="GO" id="GO:0070006">
    <property type="term" value="F:metalloaminopeptidase activity"/>
    <property type="evidence" value="ECO:0007669"/>
    <property type="project" value="InterPro"/>
</dbReference>
<reference evidence="10 11" key="1">
    <citation type="submission" date="2018-11" db="EMBL/GenBank/DDBJ databases">
        <title>Sequencing the genomes of 1000 actinobacteria strains.</title>
        <authorList>
            <person name="Klenk H.-P."/>
        </authorList>
    </citation>
    <scope>NUCLEOTIDE SEQUENCE [LARGE SCALE GENOMIC DNA]</scope>
    <source>
        <strain evidence="10 11">DSM 13521</strain>
    </source>
</reference>
<dbReference type="Gene3D" id="3.40.630.10">
    <property type="entry name" value="Zn peptidases"/>
    <property type="match status" value="1"/>
</dbReference>
<evidence type="ECO:0000259" key="9">
    <source>
        <dbReference type="PROSITE" id="PS00631"/>
    </source>
</evidence>
<dbReference type="InterPro" id="IPR043472">
    <property type="entry name" value="Macro_dom-like"/>
</dbReference>
<evidence type="ECO:0000256" key="6">
    <source>
        <dbReference type="ARBA" id="ARBA00049972"/>
    </source>
</evidence>
<dbReference type="Gene3D" id="3.40.220.10">
    <property type="entry name" value="Leucine Aminopeptidase, subunit E, domain 1"/>
    <property type="match status" value="1"/>
</dbReference>
<dbReference type="Pfam" id="PF00883">
    <property type="entry name" value="Peptidase_M17"/>
    <property type="match status" value="1"/>
</dbReference>
<sequence length="550" mass="56294">MTDLATPPFPSVEVVPLTGATAADWDAVAVPIAPPITQGGDDGVQPRSGVADVATWYGIDLADLAELTGATGKAGEIVTVPLPRLLAGTAQWRDLPRRLVLVGVGDGTSADLRLAGAQLARAAASWGRVLTTVPLVDRETRGDRDGGDVAFVVGALLASHTAYTRKTGEPARRLSRLGLATLATTGTTAAAELAEAADRAVALAAGTAIARTLAATPADVATPEWLADRARELVEAVTAQAAGSSGTGSSGAAGETLDLTIEVHDERWLASHGFGGMLAVGSGSVNPPRLVAVGYDGRRGTRRAPQGPTVAIVGKGITYDTGGLALKPREGMATMKTDMTGSAVALATVLSAARLRLPVRVVGVMALAENAFSGSSYRPGDVVRVWDGTTVEIRNTDAEGRMVLADGLAWAAQTWDPDVLLDVATLTGAAGLALGRGMGAVLTPRDALAGALELAGRETGEELWRLPLVADYRAALDSDVADVAHIATDPHVSAGTVTAGLFLERFTGGRPWAHLDIAGPARSAKARGEIPEGATGFGVRLLVRWLASLG</sequence>
<dbReference type="Proteomes" id="UP000275356">
    <property type="component" value="Unassembled WGS sequence"/>
</dbReference>
<name>A0A3N2DCH6_9MICO</name>
<dbReference type="GO" id="GO:0030145">
    <property type="term" value="F:manganese ion binding"/>
    <property type="evidence" value="ECO:0007669"/>
    <property type="project" value="InterPro"/>
</dbReference>
<proteinExistence type="inferred from homology"/>
<evidence type="ECO:0000313" key="10">
    <source>
        <dbReference type="EMBL" id="ROR97495.1"/>
    </source>
</evidence>
<evidence type="ECO:0000256" key="5">
    <source>
        <dbReference type="ARBA" id="ARBA00033172"/>
    </source>
</evidence>
<accession>A0A3N2DCH6</accession>
<dbReference type="SUPFAM" id="SSF52949">
    <property type="entry name" value="Macro domain-like"/>
    <property type="match status" value="1"/>
</dbReference>
<evidence type="ECO:0000256" key="4">
    <source>
        <dbReference type="ARBA" id="ARBA00022801"/>
    </source>
</evidence>
<keyword evidence="4" id="KW-0378">Hydrolase</keyword>
<comment type="caution">
    <text evidence="10">The sequence shown here is derived from an EMBL/GenBank/DDBJ whole genome shotgun (WGS) entry which is preliminary data.</text>
</comment>
<dbReference type="OrthoDB" id="9809354at2"/>
<dbReference type="PANTHER" id="PTHR11963:SF23">
    <property type="entry name" value="CYTOSOL AMINOPEPTIDASE"/>
    <property type="match status" value="1"/>
</dbReference>
<gene>
    <name evidence="10" type="ORF">EDD28_2094</name>
</gene>
<dbReference type="PROSITE" id="PS00631">
    <property type="entry name" value="CYTOSOL_AP"/>
    <property type="match status" value="1"/>
</dbReference>
<evidence type="ECO:0000256" key="2">
    <source>
        <dbReference type="ARBA" id="ARBA00022438"/>
    </source>
</evidence>
<evidence type="ECO:0000313" key="11">
    <source>
        <dbReference type="Proteomes" id="UP000275356"/>
    </source>
</evidence>
<dbReference type="CDD" id="cd00433">
    <property type="entry name" value="Peptidase_M17"/>
    <property type="match status" value="1"/>
</dbReference>
<evidence type="ECO:0000256" key="3">
    <source>
        <dbReference type="ARBA" id="ARBA00022670"/>
    </source>
</evidence>
<dbReference type="EMBL" id="RKHQ01000001">
    <property type="protein sequence ID" value="ROR97495.1"/>
    <property type="molecule type" value="Genomic_DNA"/>
</dbReference>
<keyword evidence="3" id="KW-0645">Protease</keyword>
<feature type="domain" description="Cytosol aminopeptidase" evidence="9">
    <location>
        <begin position="395"/>
        <end position="402"/>
    </location>
</feature>
<dbReference type="PANTHER" id="PTHR11963">
    <property type="entry name" value="LEUCINE AMINOPEPTIDASE-RELATED"/>
    <property type="match status" value="1"/>
</dbReference>